<accession>A0AAN8BAQ6</accession>
<evidence type="ECO:0000313" key="2">
    <source>
        <dbReference type="Proteomes" id="UP001335648"/>
    </source>
</evidence>
<dbReference type="Proteomes" id="UP001335648">
    <property type="component" value="Unassembled WGS sequence"/>
</dbReference>
<name>A0AAN8BAQ6_9TELE</name>
<proteinExistence type="predicted"/>
<evidence type="ECO:0000313" key="1">
    <source>
        <dbReference type="EMBL" id="KAK5881750.1"/>
    </source>
</evidence>
<dbReference type="EMBL" id="JAULUE010002063">
    <property type="protein sequence ID" value="KAK5881750.1"/>
    <property type="molecule type" value="Genomic_DNA"/>
</dbReference>
<reference evidence="1 2" key="1">
    <citation type="journal article" date="2023" name="Mol. Biol. Evol.">
        <title>Genomics of Secondarily Temperate Adaptation in the Only Non-Antarctic Icefish.</title>
        <authorList>
            <person name="Rivera-Colon A.G."/>
            <person name="Rayamajhi N."/>
            <person name="Minhas B.F."/>
            <person name="Madrigal G."/>
            <person name="Bilyk K.T."/>
            <person name="Yoon V."/>
            <person name="Hune M."/>
            <person name="Gregory S."/>
            <person name="Cheng C.H.C."/>
            <person name="Catchen J.M."/>
        </authorList>
    </citation>
    <scope>NUCLEOTIDE SEQUENCE [LARGE SCALE GENOMIC DNA]</scope>
    <source>
        <strain evidence="1">JC2023a</strain>
    </source>
</reference>
<sequence length="112" mass="11655">MHPGGSGAVTLRRGDGLIGSDWRLGGASVSLLALSFSRGAGPSNYKVMLKLKSASSRLGGVTPPPHSHIPPSFALTTHHPELNWFCQDEASQDTASLLVSSLLLECAACSLT</sequence>
<organism evidence="1 2">
    <name type="scientific">Champsocephalus esox</name>
    <name type="common">pike icefish</name>
    <dbReference type="NCBI Taxonomy" id="159716"/>
    <lineage>
        <taxon>Eukaryota</taxon>
        <taxon>Metazoa</taxon>
        <taxon>Chordata</taxon>
        <taxon>Craniata</taxon>
        <taxon>Vertebrata</taxon>
        <taxon>Euteleostomi</taxon>
        <taxon>Actinopterygii</taxon>
        <taxon>Neopterygii</taxon>
        <taxon>Teleostei</taxon>
        <taxon>Neoteleostei</taxon>
        <taxon>Acanthomorphata</taxon>
        <taxon>Eupercaria</taxon>
        <taxon>Perciformes</taxon>
        <taxon>Notothenioidei</taxon>
        <taxon>Channichthyidae</taxon>
        <taxon>Champsocephalus</taxon>
    </lineage>
</organism>
<dbReference type="AlphaFoldDB" id="A0AAN8BAQ6"/>
<comment type="caution">
    <text evidence="1">The sequence shown here is derived from an EMBL/GenBank/DDBJ whole genome shotgun (WGS) entry which is preliminary data.</text>
</comment>
<keyword evidence="2" id="KW-1185">Reference proteome</keyword>
<gene>
    <name evidence="1" type="ORF">CesoFtcFv8_022512</name>
</gene>
<protein>
    <submittedName>
        <fullName evidence="1">Uncharacterized protein</fullName>
    </submittedName>
</protein>